<evidence type="ECO:0000259" key="5">
    <source>
        <dbReference type="PROSITE" id="PS50977"/>
    </source>
</evidence>
<dbReference type="InterPro" id="IPR001647">
    <property type="entry name" value="HTH_TetR"/>
</dbReference>
<organism evidence="6">
    <name type="scientific">Alloyangia sp. H15</name>
    <dbReference type="NCBI Taxonomy" id="3029062"/>
    <lineage>
        <taxon>Bacteria</taxon>
        <taxon>Pseudomonadati</taxon>
        <taxon>Pseudomonadota</taxon>
        <taxon>Alphaproteobacteria</taxon>
        <taxon>Rhodobacterales</taxon>
        <taxon>Roseobacteraceae</taxon>
        <taxon>Alloyangia</taxon>
    </lineage>
</organism>
<dbReference type="RefSeq" id="WP_353474706.1">
    <property type="nucleotide sequence ID" value="NZ_CP123385.1"/>
</dbReference>
<dbReference type="InterPro" id="IPR050109">
    <property type="entry name" value="HTH-type_TetR-like_transc_reg"/>
</dbReference>
<dbReference type="Pfam" id="PF09209">
    <property type="entry name" value="CecR_C"/>
    <property type="match status" value="1"/>
</dbReference>
<dbReference type="InterPro" id="IPR015292">
    <property type="entry name" value="Tscrpt_reg_YbiH_C"/>
</dbReference>
<dbReference type="AlphaFoldDB" id="A0AAU8AP09"/>
<reference evidence="6" key="1">
    <citation type="submission" date="2023-02" db="EMBL/GenBank/DDBJ databases">
        <title>Description and genomic characterization of Salipiger bruguierae sp. nov., isolated from the sediment of mangrove plant Bruguiera sexangula.</title>
        <authorList>
            <person name="Long M."/>
        </authorList>
    </citation>
    <scope>NUCLEOTIDE SEQUENCE</scope>
    <source>
        <strain evidence="6">H15</strain>
    </source>
</reference>
<keyword evidence="2 4" id="KW-0238">DNA-binding</keyword>
<dbReference type="SUPFAM" id="SSF48498">
    <property type="entry name" value="Tetracyclin repressor-like, C-terminal domain"/>
    <property type="match status" value="1"/>
</dbReference>
<accession>A0AAU8AP09</accession>
<dbReference type="PRINTS" id="PR00455">
    <property type="entry name" value="HTHTETR"/>
</dbReference>
<evidence type="ECO:0000313" key="6">
    <source>
        <dbReference type="EMBL" id="XCC95840.1"/>
    </source>
</evidence>
<protein>
    <submittedName>
        <fullName evidence="6">CerR family C-terminal domain-containing protein</fullName>
    </submittedName>
</protein>
<evidence type="ECO:0000256" key="3">
    <source>
        <dbReference type="ARBA" id="ARBA00023163"/>
    </source>
</evidence>
<proteinExistence type="predicted"/>
<dbReference type="GO" id="GO:0000976">
    <property type="term" value="F:transcription cis-regulatory region binding"/>
    <property type="evidence" value="ECO:0007669"/>
    <property type="project" value="TreeGrafter"/>
</dbReference>
<name>A0AAU8AP09_9RHOB</name>
<dbReference type="SUPFAM" id="SSF46689">
    <property type="entry name" value="Homeodomain-like"/>
    <property type="match status" value="1"/>
</dbReference>
<dbReference type="Pfam" id="PF00440">
    <property type="entry name" value="TetR_N"/>
    <property type="match status" value="1"/>
</dbReference>
<dbReference type="Gene3D" id="1.10.10.60">
    <property type="entry name" value="Homeodomain-like"/>
    <property type="match status" value="1"/>
</dbReference>
<evidence type="ECO:0000256" key="4">
    <source>
        <dbReference type="PROSITE-ProRule" id="PRU00335"/>
    </source>
</evidence>
<dbReference type="PANTHER" id="PTHR30055:SF234">
    <property type="entry name" value="HTH-TYPE TRANSCRIPTIONAL REGULATOR BETI"/>
    <property type="match status" value="1"/>
</dbReference>
<evidence type="ECO:0000256" key="1">
    <source>
        <dbReference type="ARBA" id="ARBA00023015"/>
    </source>
</evidence>
<feature type="DNA-binding region" description="H-T-H motif" evidence="4">
    <location>
        <begin position="36"/>
        <end position="55"/>
    </location>
</feature>
<dbReference type="Gene3D" id="1.10.357.10">
    <property type="entry name" value="Tetracycline Repressor, domain 2"/>
    <property type="match status" value="1"/>
</dbReference>
<dbReference type="InterPro" id="IPR036271">
    <property type="entry name" value="Tet_transcr_reg_TetR-rel_C_sf"/>
</dbReference>
<dbReference type="PANTHER" id="PTHR30055">
    <property type="entry name" value="HTH-TYPE TRANSCRIPTIONAL REGULATOR RUTR"/>
    <property type="match status" value="1"/>
</dbReference>
<evidence type="ECO:0000256" key="2">
    <source>
        <dbReference type="ARBA" id="ARBA00023125"/>
    </source>
</evidence>
<dbReference type="InterPro" id="IPR009057">
    <property type="entry name" value="Homeodomain-like_sf"/>
</dbReference>
<keyword evidence="1" id="KW-0805">Transcription regulation</keyword>
<dbReference type="GO" id="GO:0003700">
    <property type="term" value="F:DNA-binding transcription factor activity"/>
    <property type="evidence" value="ECO:0007669"/>
    <property type="project" value="TreeGrafter"/>
</dbReference>
<gene>
    <name evidence="6" type="ORF">PVT71_22420</name>
</gene>
<dbReference type="PROSITE" id="PS50977">
    <property type="entry name" value="HTH_TETR_2"/>
    <property type="match status" value="1"/>
</dbReference>
<keyword evidence="3" id="KW-0804">Transcription</keyword>
<sequence length="216" mass="23136">MTGARRPMRTDGEATRARILEAAGELFAEGGFAETTNKAIASRADVDHASINYHFGSRSGLYREVLVEAHRRMISVEDLTAIAEADVPPEEKLRGFIARIVAAVLDGQGWHGKVLSREILSPSSHLDVLPLSEIGAKMRIVLRILSGLTGLPPDDPALRRSLFSVLGPCAMLLVAAPRISPLADDVLTTPREVLVDHLCSFALGGLAAISARGARE</sequence>
<dbReference type="EMBL" id="CP123385">
    <property type="protein sequence ID" value="XCC95840.1"/>
    <property type="molecule type" value="Genomic_DNA"/>
</dbReference>
<feature type="domain" description="HTH tetR-type" evidence="5">
    <location>
        <begin position="13"/>
        <end position="73"/>
    </location>
</feature>